<proteinExistence type="inferred from homology"/>
<comment type="caution">
    <text evidence="11">The sequence shown here is derived from an EMBL/GenBank/DDBJ whole genome shotgun (WGS) entry which is preliminary data.</text>
</comment>
<protein>
    <recommendedName>
        <fullName evidence="4 9">N-(5'-phosphoribosyl)anthranilate isomerase</fullName>
        <shortName evidence="9">PRAI</shortName>
        <ecNumber evidence="3 9">5.3.1.24</ecNumber>
    </recommendedName>
</protein>
<dbReference type="Proteomes" id="UP000280842">
    <property type="component" value="Unassembled WGS sequence"/>
</dbReference>
<evidence type="ECO:0000256" key="5">
    <source>
        <dbReference type="ARBA" id="ARBA00022605"/>
    </source>
</evidence>
<dbReference type="EMBL" id="REFO01000010">
    <property type="protein sequence ID" value="RMA97929.1"/>
    <property type="molecule type" value="Genomic_DNA"/>
</dbReference>
<keyword evidence="5 9" id="KW-0028">Amino-acid biosynthesis</keyword>
<dbReference type="Gene3D" id="3.20.20.70">
    <property type="entry name" value="Aldolase class I"/>
    <property type="match status" value="1"/>
</dbReference>
<dbReference type="GO" id="GO:0004640">
    <property type="term" value="F:phosphoribosylanthranilate isomerase activity"/>
    <property type="evidence" value="ECO:0007669"/>
    <property type="project" value="UniProtKB-UniRule"/>
</dbReference>
<evidence type="ECO:0000256" key="8">
    <source>
        <dbReference type="ARBA" id="ARBA00023235"/>
    </source>
</evidence>
<dbReference type="HAMAP" id="MF_00135">
    <property type="entry name" value="PRAI"/>
    <property type="match status" value="1"/>
</dbReference>
<dbReference type="InterPro" id="IPR011060">
    <property type="entry name" value="RibuloseP-bd_barrel"/>
</dbReference>
<dbReference type="AlphaFoldDB" id="A0A3M0BNR2"/>
<comment type="pathway">
    <text evidence="2 9">Amino-acid biosynthesis; L-tryptophan biosynthesis; L-tryptophan from chorismate: step 3/5.</text>
</comment>
<dbReference type="EC" id="5.3.1.24" evidence="3 9"/>
<evidence type="ECO:0000259" key="10">
    <source>
        <dbReference type="Pfam" id="PF00697"/>
    </source>
</evidence>
<dbReference type="SUPFAM" id="SSF51366">
    <property type="entry name" value="Ribulose-phoshate binding barrel"/>
    <property type="match status" value="1"/>
</dbReference>
<organism evidence="11 12">
    <name type="scientific">Hydrogenothermus marinus</name>
    <dbReference type="NCBI Taxonomy" id="133270"/>
    <lineage>
        <taxon>Bacteria</taxon>
        <taxon>Pseudomonadati</taxon>
        <taxon>Aquificota</taxon>
        <taxon>Aquificia</taxon>
        <taxon>Aquificales</taxon>
        <taxon>Hydrogenothermaceae</taxon>
        <taxon>Hydrogenothermus</taxon>
    </lineage>
</organism>
<dbReference type="UniPathway" id="UPA00035">
    <property type="reaction ID" value="UER00042"/>
</dbReference>
<dbReference type="InterPro" id="IPR013785">
    <property type="entry name" value="Aldolase_TIM"/>
</dbReference>
<reference evidence="11 12" key="1">
    <citation type="submission" date="2018-10" db="EMBL/GenBank/DDBJ databases">
        <title>Genomic Encyclopedia of Archaeal and Bacterial Type Strains, Phase II (KMG-II): from individual species to whole genera.</title>
        <authorList>
            <person name="Goeker M."/>
        </authorList>
    </citation>
    <scope>NUCLEOTIDE SEQUENCE [LARGE SCALE GENOMIC DNA]</scope>
    <source>
        <strain evidence="11 12">VM1</strain>
    </source>
</reference>
<keyword evidence="8 9" id="KW-0413">Isomerase</keyword>
<dbReference type="CDD" id="cd00405">
    <property type="entry name" value="PRAI"/>
    <property type="match status" value="1"/>
</dbReference>
<evidence type="ECO:0000256" key="9">
    <source>
        <dbReference type="HAMAP-Rule" id="MF_00135"/>
    </source>
</evidence>
<dbReference type="InterPro" id="IPR044643">
    <property type="entry name" value="TrpF_fam"/>
</dbReference>
<comment type="similarity">
    <text evidence="9">Belongs to the TrpF family.</text>
</comment>
<evidence type="ECO:0000256" key="2">
    <source>
        <dbReference type="ARBA" id="ARBA00004664"/>
    </source>
</evidence>
<gene>
    <name evidence="9" type="primary">trpF</name>
    <name evidence="11" type="ORF">CLV39_0565</name>
</gene>
<dbReference type="PANTHER" id="PTHR42894">
    <property type="entry name" value="N-(5'-PHOSPHORIBOSYL)ANTHRANILATE ISOMERASE"/>
    <property type="match status" value="1"/>
</dbReference>
<dbReference type="PANTHER" id="PTHR42894:SF1">
    <property type="entry name" value="N-(5'-PHOSPHORIBOSYL)ANTHRANILATE ISOMERASE"/>
    <property type="match status" value="1"/>
</dbReference>
<comment type="catalytic activity">
    <reaction evidence="1 9">
        <text>N-(5-phospho-beta-D-ribosyl)anthranilate = 1-(2-carboxyphenylamino)-1-deoxy-D-ribulose 5-phosphate</text>
        <dbReference type="Rhea" id="RHEA:21540"/>
        <dbReference type="ChEBI" id="CHEBI:18277"/>
        <dbReference type="ChEBI" id="CHEBI:58613"/>
        <dbReference type="EC" id="5.3.1.24"/>
    </reaction>
</comment>
<accession>A0A3M0BNR2</accession>
<dbReference type="Pfam" id="PF00697">
    <property type="entry name" value="PRAI"/>
    <property type="match status" value="1"/>
</dbReference>
<evidence type="ECO:0000256" key="7">
    <source>
        <dbReference type="ARBA" id="ARBA00023141"/>
    </source>
</evidence>
<feature type="domain" description="N-(5'phosphoribosyl) anthranilate isomerase (PRAI)" evidence="10">
    <location>
        <begin position="8"/>
        <end position="201"/>
    </location>
</feature>
<evidence type="ECO:0000313" key="12">
    <source>
        <dbReference type="Proteomes" id="UP000280842"/>
    </source>
</evidence>
<evidence type="ECO:0000256" key="1">
    <source>
        <dbReference type="ARBA" id="ARBA00001164"/>
    </source>
</evidence>
<keyword evidence="6 9" id="KW-0822">Tryptophan biosynthesis</keyword>
<keyword evidence="7 9" id="KW-0057">Aromatic amino acid biosynthesis</keyword>
<keyword evidence="12" id="KW-1185">Reference proteome</keyword>
<evidence type="ECO:0000313" key="11">
    <source>
        <dbReference type="EMBL" id="RMA97929.1"/>
    </source>
</evidence>
<sequence>MKFKMFIKVCGITDKKQAKQIEDYGATHIGVIHFEKSPRHININKIKDIKENLQKSKLVAVVVNPTEDLVKKLLDITDIIQFHGDESLEFIKKFPKERVIKAFRIKDENSIEKIKPFVNENYLILIDAYSEKEYGGTGKQINQKLVLKVKNLTDRFILSGGLDEKNVYELIKKYKPFGVDASSKLELKPGIKDLNKVKNYIINAKKAFGEISE</sequence>
<dbReference type="InterPro" id="IPR001240">
    <property type="entry name" value="PRAI_dom"/>
</dbReference>
<evidence type="ECO:0000256" key="3">
    <source>
        <dbReference type="ARBA" id="ARBA00012572"/>
    </source>
</evidence>
<evidence type="ECO:0000256" key="4">
    <source>
        <dbReference type="ARBA" id="ARBA00022272"/>
    </source>
</evidence>
<name>A0A3M0BNR2_9AQUI</name>
<dbReference type="GO" id="GO:0000162">
    <property type="term" value="P:L-tryptophan biosynthetic process"/>
    <property type="evidence" value="ECO:0007669"/>
    <property type="project" value="UniProtKB-UniRule"/>
</dbReference>
<evidence type="ECO:0000256" key="6">
    <source>
        <dbReference type="ARBA" id="ARBA00022822"/>
    </source>
</evidence>